<gene>
    <name evidence="1" type="ORF">PCON_07393</name>
</gene>
<evidence type="ECO:0000313" key="1">
    <source>
        <dbReference type="EMBL" id="CCX07804.1"/>
    </source>
</evidence>
<accession>U4KZY9</accession>
<dbReference type="EMBL" id="HF935375">
    <property type="protein sequence ID" value="CCX07804.1"/>
    <property type="molecule type" value="Genomic_DNA"/>
</dbReference>
<name>U4KZY9_PYROM</name>
<dbReference type="Proteomes" id="UP000018144">
    <property type="component" value="Unassembled WGS sequence"/>
</dbReference>
<organism evidence="1 2">
    <name type="scientific">Pyronema omphalodes (strain CBS 100304)</name>
    <name type="common">Pyronema confluens</name>
    <dbReference type="NCBI Taxonomy" id="1076935"/>
    <lineage>
        <taxon>Eukaryota</taxon>
        <taxon>Fungi</taxon>
        <taxon>Dikarya</taxon>
        <taxon>Ascomycota</taxon>
        <taxon>Pezizomycotina</taxon>
        <taxon>Pezizomycetes</taxon>
        <taxon>Pezizales</taxon>
        <taxon>Pyronemataceae</taxon>
        <taxon>Pyronema</taxon>
    </lineage>
</organism>
<keyword evidence="2" id="KW-1185">Reference proteome</keyword>
<proteinExistence type="predicted"/>
<sequence length="75" mass="8785">MPGTHRSVRGRQLRLPIRNFSSLQHDRLRRRKSSGMSGEWKPMSVPRIGASQMMPSFSEYRCSLDDGMQFDSNRW</sequence>
<evidence type="ECO:0000313" key="2">
    <source>
        <dbReference type="Proteomes" id="UP000018144"/>
    </source>
</evidence>
<reference evidence="1 2" key="1">
    <citation type="journal article" date="2013" name="PLoS Genet.">
        <title>The genome and development-dependent transcriptomes of Pyronema confluens: a window into fungal evolution.</title>
        <authorList>
            <person name="Traeger S."/>
            <person name="Altegoer F."/>
            <person name="Freitag M."/>
            <person name="Gabaldon T."/>
            <person name="Kempken F."/>
            <person name="Kumar A."/>
            <person name="Marcet-Houben M."/>
            <person name="Poggeler S."/>
            <person name="Stajich J.E."/>
            <person name="Nowrousian M."/>
        </authorList>
    </citation>
    <scope>NUCLEOTIDE SEQUENCE [LARGE SCALE GENOMIC DNA]</scope>
    <source>
        <strain evidence="2">CBS 100304</strain>
        <tissue evidence="1">Vegetative mycelium</tissue>
    </source>
</reference>
<dbReference type="AlphaFoldDB" id="U4KZY9"/>
<protein>
    <submittedName>
        <fullName evidence="1">Uncharacterized protein</fullName>
    </submittedName>
</protein>